<keyword evidence="1" id="KW-0812">Transmembrane</keyword>
<gene>
    <name evidence="3" type="ORF">CLV88_10413</name>
</gene>
<accession>A0A2P8FE04</accession>
<evidence type="ECO:0000256" key="1">
    <source>
        <dbReference type="SAM" id="Phobius"/>
    </source>
</evidence>
<evidence type="ECO:0000259" key="2">
    <source>
        <dbReference type="PROSITE" id="PS50930"/>
    </source>
</evidence>
<dbReference type="PROSITE" id="PS50930">
    <property type="entry name" value="HTH_LYTTR"/>
    <property type="match status" value="1"/>
</dbReference>
<evidence type="ECO:0000313" key="4">
    <source>
        <dbReference type="Proteomes" id="UP000240418"/>
    </source>
</evidence>
<dbReference type="AlphaFoldDB" id="A0A2P8FE04"/>
<reference evidence="3 4" key="1">
    <citation type="submission" date="2018-03" db="EMBL/GenBank/DDBJ databases">
        <title>Genomic Encyclopedia of Archaeal and Bacterial Type Strains, Phase II (KMG-II): from individual species to whole genera.</title>
        <authorList>
            <person name="Goeker M."/>
        </authorList>
    </citation>
    <scope>NUCLEOTIDE SEQUENCE [LARGE SCALE GENOMIC DNA]</scope>
    <source>
        <strain evidence="3 4">DSM 100673</strain>
    </source>
</reference>
<dbReference type="Pfam" id="PF04397">
    <property type="entry name" value="LytTR"/>
    <property type="match status" value="1"/>
</dbReference>
<feature type="transmembrane region" description="Helical" evidence="1">
    <location>
        <begin position="83"/>
        <end position="102"/>
    </location>
</feature>
<dbReference type="InterPro" id="IPR007492">
    <property type="entry name" value="LytTR_DNA-bd_dom"/>
</dbReference>
<sequence length="254" mass="27870">MKKLRVIFRLTFKSLVRPRVLAICFLALIAAVGMGPFGTYTSMSFAERLLYWGLIVPISVIFGYVSFALSVVVGRKLSLSARYALEGIFATLSITMLVWGIGRLKSTIGSAGELSLLQAFGFVALITAAVVTLRAIVVQAIGAKSQVETRFEPRLAQRLPSEIGGYVMHLSVSDHFVRVSTDRGETHLRMRLSDAISEMEGVDGFRVHRSHWVARDAIKLAETRQGKTGLVLNCGREVPVSRNYKPTLVEAGVL</sequence>
<keyword evidence="1" id="KW-1133">Transmembrane helix</keyword>
<name>A0A2P8FE04_9RHOB</name>
<dbReference type="Gene3D" id="2.40.50.1020">
    <property type="entry name" value="LytTr DNA-binding domain"/>
    <property type="match status" value="1"/>
</dbReference>
<evidence type="ECO:0000313" key="3">
    <source>
        <dbReference type="EMBL" id="PSL19955.1"/>
    </source>
</evidence>
<feature type="transmembrane region" description="Helical" evidence="1">
    <location>
        <begin position="114"/>
        <end position="137"/>
    </location>
</feature>
<organism evidence="3 4">
    <name type="scientific">Shimia abyssi</name>
    <dbReference type="NCBI Taxonomy" id="1662395"/>
    <lineage>
        <taxon>Bacteria</taxon>
        <taxon>Pseudomonadati</taxon>
        <taxon>Pseudomonadota</taxon>
        <taxon>Alphaproteobacteria</taxon>
        <taxon>Rhodobacterales</taxon>
        <taxon>Roseobacteraceae</taxon>
    </lineage>
</organism>
<keyword evidence="1" id="KW-0472">Membrane</keyword>
<dbReference type="EMBL" id="PYGJ01000004">
    <property type="protein sequence ID" value="PSL19955.1"/>
    <property type="molecule type" value="Genomic_DNA"/>
</dbReference>
<dbReference type="Proteomes" id="UP000240418">
    <property type="component" value="Unassembled WGS sequence"/>
</dbReference>
<dbReference type="GO" id="GO:0003677">
    <property type="term" value="F:DNA binding"/>
    <property type="evidence" value="ECO:0007669"/>
    <property type="project" value="InterPro"/>
</dbReference>
<dbReference type="SMART" id="SM00850">
    <property type="entry name" value="LytTR"/>
    <property type="match status" value="1"/>
</dbReference>
<feature type="domain" description="HTH LytTR-type" evidence="2">
    <location>
        <begin position="170"/>
        <end position="254"/>
    </location>
</feature>
<protein>
    <submittedName>
        <fullName evidence="3">LytTR family transcriptional regulator</fullName>
    </submittedName>
</protein>
<comment type="caution">
    <text evidence="3">The sequence shown here is derived from an EMBL/GenBank/DDBJ whole genome shotgun (WGS) entry which is preliminary data.</text>
</comment>
<dbReference type="RefSeq" id="WP_165798843.1">
    <property type="nucleotide sequence ID" value="NZ_PYGJ01000004.1"/>
</dbReference>
<proteinExistence type="predicted"/>
<feature type="transmembrane region" description="Helical" evidence="1">
    <location>
        <begin position="49"/>
        <end position="71"/>
    </location>
</feature>
<feature type="transmembrane region" description="Helical" evidence="1">
    <location>
        <begin position="20"/>
        <end position="37"/>
    </location>
</feature>
<keyword evidence="4" id="KW-1185">Reference proteome</keyword>